<feature type="signal peptide" evidence="2">
    <location>
        <begin position="1"/>
        <end position="36"/>
    </location>
</feature>
<dbReference type="OrthoDB" id="429143at2759"/>
<feature type="domain" description="FAD dependent oxidoreductase" evidence="3">
    <location>
        <begin position="127"/>
        <end position="536"/>
    </location>
</feature>
<feature type="chain" id="PRO_5002727624" description="FAD dependent oxidoreductase domain-containing protein" evidence="2">
    <location>
        <begin position="37"/>
        <end position="565"/>
    </location>
</feature>
<evidence type="ECO:0000259" key="3">
    <source>
        <dbReference type="Pfam" id="PF01266"/>
    </source>
</evidence>
<evidence type="ECO:0000256" key="2">
    <source>
        <dbReference type="SAM" id="SignalP"/>
    </source>
</evidence>
<accession>A8P2T2</accession>
<dbReference type="Gene3D" id="3.50.50.60">
    <property type="entry name" value="FAD/NAD(P)-binding domain"/>
    <property type="match status" value="1"/>
</dbReference>
<dbReference type="Pfam" id="PF01266">
    <property type="entry name" value="DAO"/>
    <property type="match status" value="1"/>
</dbReference>
<dbReference type="GO" id="GO:0005737">
    <property type="term" value="C:cytoplasm"/>
    <property type="evidence" value="ECO:0007669"/>
    <property type="project" value="TreeGrafter"/>
</dbReference>
<dbReference type="GeneID" id="6014980"/>
<dbReference type="Proteomes" id="UP000001861">
    <property type="component" value="Unassembled WGS sequence"/>
</dbReference>
<feature type="region of interest" description="Disordered" evidence="1">
    <location>
        <begin position="331"/>
        <end position="354"/>
    </location>
</feature>
<evidence type="ECO:0000256" key="1">
    <source>
        <dbReference type="SAM" id="MobiDB-lite"/>
    </source>
</evidence>
<feature type="compositionally biased region" description="Polar residues" evidence="1">
    <location>
        <begin position="62"/>
        <end position="79"/>
    </location>
</feature>
<dbReference type="InterPro" id="IPR006076">
    <property type="entry name" value="FAD-dep_OxRdtase"/>
</dbReference>
<dbReference type="Gene3D" id="3.30.9.10">
    <property type="entry name" value="D-Amino Acid Oxidase, subunit A, domain 2"/>
    <property type="match status" value="1"/>
</dbReference>
<dbReference type="PANTHER" id="PTHR13847:SF260">
    <property type="entry name" value="FAD DEPENDENT OXIDOREDUCTASE DOMAIN-CONTAINING PROTEIN"/>
    <property type="match status" value="1"/>
</dbReference>
<keyword evidence="5" id="KW-1185">Reference proteome</keyword>
<keyword evidence="2" id="KW-0732">Signal</keyword>
<name>A8P2T2_COPC7</name>
<protein>
    <recommendedName>
        <fullName evidence="3">FAD dependent oxidoreductase domain-containing protein</fullName>
    </recommendedName>
</protein>
<dbReference type="STRING" id="240176.A8P2T2"/>
<organism evidence="4 5">
    <name type="scientific">Coprinopsis cinerea (strain Okayama-7 / 130 / ATCC MYA-4618 / FGSC 9003)</name>
    <name type="common">Inky cap fungus</name>
    <name type="synonym">Hormographiella aspergillata</name>
    <dbReference type="NCBI Taxonomy" id="240176"/>
    <lineage>
        <taxon>Eukaryota</taxon>
        <taxon>Fungi</taxon>
        <taxon>Dikarya</taxon>
        <taxon>Basidiomycota</taxon>
        <taxon>Agaricomycotina</taxon>
        <taxon>Agaricomycetes</taxon>
        <taxon>Agaricomycetidae</taxon>
        <taxon>Agaricales</taxon>
        <taxon>Agaricineae</taxon>
        <taxon>Psathyrellaceae</taxon>
        <taxon>Coprinopsis</taxon>
    </lineage>
</organism>
<evidence type="ECO:0000313" key="5">
    <source>
        <dbReference type="Proteomes" id="UP000001861"/>
    </source>
</evidence>
<dbReference type="AlphaFoldDB" id="A8P2T2"/>
<dbReference type="SUPFAM" id="SSF51905">
    <property type="entry name" value="FAD/NAD(P)-binding domain"/>
    <property type="match status" value="1"/>
</dbReference>
<proteinExistence type="predicted"/>
<feature type="region of interest" description="Disordered" evidence="1">
    <location>
        <begin position="62"/>
        <end position="91"/>
    </location>
</feature>
<reference evidence="4 5" key="1">
    <citation type="journal article" date="2010" name="Proc. Natl. Acad. Sci. U.S.A.">
        <title>Insights into evolution of multicellular fungi from the assembled chromosomes of the mushroom Coprinopsis cinerea (Coprinus cinereus).</title>
        <authorList>
            <person name="Stajich J.E."/>
            <person name="Wilke S.K."/>
            <person name="Ahren D."/>
            <person name="Au C.H."/>
            <person name="Birren B.W."/>
            <person name="Borodovsky M."/>
            <person name="Burns C."/>
            <person name="Canback B."/>
            <person name="Casselton L.A."/>
            <person name="Cheng C.K."/>
            <person name="Deng J."/>
            <person name="Dietrich F.S."/>
            <person name="Fargo D.C."/>
            <person name="Farman M.L."/>
            <person name="Gathman A.C."/>
            <person name="Goldberg J."/>
            <person name="Guigo R."/>
            <person name="Hoegger P.J."/>
            <person name="Hooker J.B."/>
            <person name="Huggins A."/>
            <person name="James T.Y."/>
            <person name="Kamada T."/>
            <person name="Kilaru S."/>
            <person name="Kodira C."/>
            <person name="Kues U."/>
            <person name="Kupfer D."/>
            <person name="Kwan H.S."/>
            <person name="Lomsadze A."/>
            <person name="Li W."/>
            <person name="Lilly W.W."/>
            <person name="Ma L.J."/>
            <person name="Mackey A.J."/>
            <person name="Manning G."/>
            <person name="Martin F."/>
            <person name="Muraguchi H."/>
            <person name="Natvig D.O."/>
            <person name="Palmerini H."/>
            <person name="Ramesh M.A."/>
            <person name="Rehmeyer C.J."/>
            <person name="Roe B.A."/>
            <person name="Shenoy N."/>
            <person name="Stanke M."/>
            <person name="Ter-Hovhannisyan V."/>
            <person name="Tunlid A."/>
            <person name="Velagapudi R."/>
            <person name="Vision T.J."/>
            <person name="Zeng Q."/>
            <person name="Zolan M.E."/>
            <person name="Pukkila P.J."/>
        </authorList>
    </citation>
    <scope>NUCLEOTIDE SEQUENCE [LARGE SCALE GENOMIC DNA]</scope>
    <source>
        <strain evidence="5">Okayama-7 / 130 / ATCC MYA-4618 / FGSC 9003</strain>
    </source>
</reference>
<dbReference type="OMA" id="NIWPLKL"/>
<gene>
    <name evidence="4" type="ORF">CC1G_12488</name>
</gene>
<dbReference type="RefSeq" id="XP_001838396.1">
    <property type="nucleotide sequence ID" value="XM_001838344.1"/>
</dbReference>
<comment type="caution">
    <text evidence="4">The sequence shown here is derived from an EMBL/GenBank/DDBJ whole genome shotgun (WGS) entry which is preliminary data.</text>
</comment>
<feature type="compositionally biased region" description="Polar residues" evidence="1">
    <location>
        <begin position="331"/>
        <end position="346"/>
    </location>
</feature>
<dbReference type="InterPro" id="IPR036188">
    <property type="entry name" value="FAD/NAD-bd_sf"/>
</dbReference>
<dbReference type="EMBL" id="AACS02000013">
    <property type="protein sequence ID" value="EAU83421.1"/>
    <property type="molecule type" value="Genomic_DNA"/>
</dbReference>
<dbReference type="PANTHER" id="PTHR13847">
    <property type="entry name" value="SARCOSINE DEHYDROGENASE-RELATED"/>
    <property type="match status" value="1"/>
</dbReference>
<dbReference type="eggNOG" id="ENOG502S0HA">
    <property type="taxonomic scope" value="Eukaryota"/>
</dbReference>
<dbReference type="VEuPathDB" id="FungiDB:CC1G_12488"/>
<dbReference type="KEGG" id="cci:CC1G_12488"/>
<evidence type="ECO:0000313" key="4">
    <source>
        <dbReference type="EMBL" id="EAU83421.1"/>
    </source>
</evidence>
<dbReference type="InParanoid" id="A8P2T2"/>
<sequence>MPHVLTGTPHTSWSLPTPITLLSLILLLQMIQPTISVPLLQFDASQAVLEAYIDAHTLDGTSTVSQSVKSNQKPNTVDPTSHRPLPHPKPVGLPVSNPTKSFWTHGSPDANPLAREGSQGELTPEADVCIIGSGITGVSALWHLVDGLGANSSGRAVDIDTAGNRNQKKVVVLEARDFCSGATGRNGGHLTPFIFFDFSRREQLYGTSEALKSYELENYTSKKLVGLLNNTGDHDDADLVNGGHITLFLTDQEERIARKDFEAAKAAGLSGLDKVVWIDKDEMNQTKGTPFPGVQIPGHNLWPLKLVTKMFKLAEKKAKDAGVDIKLHTHTPVTGITPTGSQPESSSSRRFELSTPRGPIKCSYIIHATNGYANHLLSPGKTGIVVVPTRGQIIGTRAAAGEKAVGKTSWDANEGFEYWFPRPVKEEDEKKPLIILGGGREVSAPNYELYETNDAEVNHTVGSRLKKFLPGLFPGMFPEESEPEWEWTGITGFTKTGDPFVGPVYENGVKLEGQYVSAGYTGHGMPRGYACAEAVAGMIIADLKGEQWVQPEWLPDRYLTKPRNS</sequence>